<feature type="non-terminal residue" evidence="1">
    <location>
        <position position="129"/>
    </location>
</feature>
<keyword evidence="1" id="KW-0548">Nucleotidyltransferase</keyword>
<dbReference type="AlphaFoldDB" id="A0A699SZZ8"/>
<organism evidence="1">
    <name type="scientific">Tanacetum cinerariifolium</name>
    <name type="common">Dalmatian daisy</name>
    <name type="synonym">Chrysanthemum cinerariifolium</name>
    <dbReference type="NCBI Taxonomy" id="118510"/>
    <lineage>
        <taxon>Eukaryota</taxon>
        <taxon>Viridiplantae</taxon>
        <taxon>Streptophyta</taxon>
        <taxon>Embryophyta</taxon>
        <taxon>Tracheophyta</taxon>
        <taxon>Spermatophyta</taxon>
        <taxon>Magnoliopsida</taxon>
        <taxon>eudicotyledons</taxon>
        <taxon>Gunneridae</taxon>
        <taxon>Pentapetalae</taxon>
        <taxon>asterids</taxon>
        <taxon>campanulids</taxon>
        <taxon>Asterales</taxon>
        <taxon>Asteraceae</taxon>
        <taxon>Asteroideae</taxon>
        <taxon>Anthemideae</taxon>
        <taxon>Anthemidinae</taxon>
        <taxon>Tanacetum</taxon>
    </lineage>
</organism>
<name>A0A699SZZ8_TANCI</name>
<proteinExistence type="predicted"/>
<evidence type="ECO:0000313" key="1">
    <source>
        <dbReference type="EMBL" id="GFD03497.1"/>
    </source>
</evidence>
<comment type="caution">
    <text evidence="1">The sequence shown here is derived from an EMBL/GenBank/DDBJ whole genome shotgun (WGS) entry which is preliminary data.</text>
</comment>
<reference evidence="1" key="1">
    <citation type="journal article" date="2019" name="Sci. Rep.">
        <title>Draft genome of Tanacetum cinerariifolium, the natural source of mosquito coil.</title>
        <authorList>
            <person name="Yamashiro T."/>
            <person name="Shiraishi A."/>
            <person name="Satake H."/>
            <person name="Nakayama K."/>
        </authorList>
    </citation>
    <scope>NUCLEOTIDE SEQUENCE</scope>
</reference>
<accession>A0A699SZZ8</accession>
<dbReference type="EMBL" id="BKCJ011205414">
    <property type="protein sequence ID" value="GFD03497.1"/>
    <property type="molecule type" value="Genomic_DNA"/>
</dbReference>
<protein>
    <submittedName>
        <fullName evidence="1">RNA-directed DNA polymerase, eukaryota</fullName>
    </submittedName>
</protein>
<keyword evidence="1" id="KW-0695">RNA-directed DNA polymerase</keyword>
<gene>
    <name evidence="1" type="ORF">Tci_875466</name>
</gene>
<keyword evidence="1" id="KW-0808">Transferase</keyword>
<sequence length="129" mass="15287">MELAQKAKIKWSIEGDENFYFFHGILNKKRNQRNIWGVMVNGVWLENPTDVKQEFFNHFRNRFDRPSDNRATVDMSFLNTLSAAQQEDLERDVSKEELKRAIWDCGIDKSPGPDGFSFGFYRKFWSIIE</sequence>
<dbReference type="GO" id="GO:0003964">
    <property type="term" value="F:RNA-directed DNA polymerase activity"/>
    <property type="evidence" value="ECO:0007669"/>
    <property type="project" value="UniProtKB-KW"/>
</dbReference>